<dbReference type="GO" id="GO:0003700">
    <property type="term" value="F:DNA-binding transcription factor activity"/>
    <property type="evidence" value="ECO:0007669"/>
    <property type="project" value="InterPro"/>
</dbReference>
<evidence type="ECO:0000256" key="3">
    <source>
        <dbReference type="ARBA" id="ARBA00023163"/>
    </source>
</evidence>
<dbReference type="AlphaFoldDB" id="A0A918DXF7"/>
<dbReference type="EMBL" id="BMMS01000008">
    <property type="protein sequence ID" value="GGO86501.1"/>
    <property type="molecule type" value="Genomic_DNA"/>
</dbReference>
<dbReference type="PANTHER" id="PTHR44846:SF17">
    <property type="entry name" value="GNTR-FAMILY TRANSCRIPTIONAL REGULATOR"/>
    <property type="match status" value="1"/>
</dbReference>
<evidence type="ECO:0000313" key="8">
    <source>
        <dbReference type="Proteomes" id="UP000641932"/>
    </source>
</evidence>
<dbReference type="InterPro" id="IPR036390">
    <property type="entry name" value="WH_DNA-bd_sf"/>
</dbReference>
<dbReference type="InterPro" id="IPR036388">
    <property type="entry name" value="WH-like_DNA-bd_sf"/>
</dbReference>
<comment type="caution">
    <text evidence="7">The sequence shown here is derived from an EMBL/GenBank/DDBJ whole genome shotgun (WGS) entry which is preliminary data.</text>
</comment>
<dbReference type="Gene3D" id="1.10.10.10">
    <property type="entry name" value="Winged helix-like DNA-binding domain superfamily/Winged helix DNA-binding domain"/>
    <property type="match status" value="1"/>
</dbReference>
<gene>
    <name evidence="7" type="ORF">GCM10012280_22780</name>
</gene>
<proteinExistence type="predicted"/>
<accession>A0A918DXF7</accession>
<evidence type="ECO:0000256" key="5">
    <source>
        <dbReference type="SAM" id="MobiDB-lite"/>
    </source>
</evidence>
<evidence type="ECO:0000256" key="2">
    <source>
        <dbReference type="ARBA" id="ARBA00023125"/>
    </source>
</evidence>
<name>A0A918DXF7_9ACTN</name>
<evidence type="ECO:0000256" key="1">
    <source>
        <dbReference type="ARBA" id="ARBA00023015"/>
    </source>
</evidence>
<feature type="region of interest" description="Disordered" evidence="5">
    <location>
        <begin position="75"/>
        <end position="99"/>
    </location>
</feature>
<reference evidence="7" key="2">
    <citation type="submission" date="2020-09" db="EMBL/GenBank/DDBJ databases">
        <authorList>
            <person name="Sun Q."/>
            <person name="Zhou Y."/>
        </authorList>
    </citation>
    <scope>NUCLEOTIDE SEQUENCE</scope>
    <source>
        <strain evidence="7">CGMCC 4.7201</strain>
    </source>
</reference>
<dbReference type="Proteomes" id="UP000641932">
    <property type="component" value="Unassembled WGS sequence"/>
</dbReference>
<keyword evidence="4" id="KW-0175">Coiled coil</keyword>
<dbReference type="RefSeq" id="WP_189131458.1">
    <property type="nucleotide sequence ID" value="NZ_BMMS01000008.1"/>
</dbReference>
<feature type="domain" description="HTH gntR-type" evidence="6">
    <location>
        <begin position="9"/>
        <end position="77"/>
    </location>
</feature>
<dbReference type="PRINTS" id="PR00035">
    <property type="entry name" value="HTHGNTR"/>
</dbReference>
<dbReference type="GO" id="GO:0045892">
    <property type="term" value="P:negative regulation of DNA-templated transcription"/>
    <property type="evidence" value="ECO:0007669"/>
    <property type="project" value="TreeGrafter"/>
</dbReference>
<keyword evidence="8" id="KW-1185">Reference proteome</keyword>
<evidence type="ECO:0000256" key="4">
    <source>
        <dbReference type="SAM" id="Coils"/>
    </source>
</evidence>
<dbReference type="CDD" id="cd07377">
    <property type="entry name" value="WHTH_GntR"/>
    <property type="match status" value="1"/>
</dbReference>
<organism evidence="7 8">
    <name type="scientific">Wenjunlia tyrosinilytica</name>
    <dbReference type="NCBI Taxonomy" id="1544741"/>
    <lineage>
        <taxon>Bacteria</taxon>
        <taxon>Bacillati</taxon>
        <taxon>Actinomycetota</taxon>
        <taxon>Actinomycetes</taxon>
        <taxon>Kitasatosporales</taxon>
        <taxon>Streptomycetaceae</taxon>
        <taxon>Wenjunlia</taxon>
    </lineage>
</organism>
<keyword evidence="2" id="KW-0238">DNA-binding</keyword>
<dbReference type="PROSITE" id="PS50949">
    <property type="entry name" value="HTH_GNTR"/>
    <property type="match status" value="1"/>
</dbReference>
<dbReference type="PANTHER" id="PTHR44846">
    <property type="entry name" value="MANNOSYL-D-GLYCERATE TRANSPORT/METABOLISM SYSTEM REPRESSOR MNGR-RELATED"/>
    <property type="match status" value="1"/>
</dbReference>
<dbReference type="InterPro" id="IPR000524">
    <property type="entry name" value="Tscrpt_reg_HTH_GntR"/>
</dbReference>
<dbReference type="InterPro" id="IPR050679">
    <property type="entry name" value="Bact_HTH_transcr_reg"/>
</dbReference>
<feature type="coiled-coil region" evidence="4">
    <location>
        <begin position="112"/>
        <end position="139"/>
    </location>
</feature>
<keyword evidence="3" id="KW-0804">Transcription</keyword>
<dbReference type="Pfam" id="PF00392">
    <property type="entry name" value="GntR"/>
    <property type="match status" value="1"/>
</dbReference>
<reference evidence="7" key="1">
    <citation type="journal article" date="2014" name="Int. J. Syst. Evol. Microbiol.">
        <title>Complete genome sequence of Corynebacterium casei LMG S-19264T (=DSM 44701T), isolated from a smear-ripened cheese.</title>
        <authorList>
            <consortium name="US DOE Joint Genome Institute (JGI-PGF)"/>
            <person name="Walter F."/>
            <person name="Albersmeier A."/>
            <person name="Kalinowski J."/>
            <person name="Ruckert C."/>
        </authorList>
    </citation>
    <scope>NUCLEOTIDE SEQUENCE</scope>
    <source>
        <strain evidence="7">CGMCC 4.7201</strain>
    </source>
</reference>
<evidence type="ECO:0000259" key="6">
    <source>
        <dbReference type="PROSITE" id="PS50949"/>
    </source>
</evidence>
<dbReference type="SUPFAM" id="SSF46785">
    <property type="entry name" value="Winged helix' DNA-binding domain"/>
    <property type="match status" value="1"/>
</dbReference>
<protein>
    <recommendedName>
        <fullName evidence="6">HTH gntR-type domain-containing protein</fullName>
    </recommendedName>
</protein>
<dbReference type="GO" id="GO:0003677">
    <property type="term" value="F:DNA binding"/>
    <property type="evidence" value="ECO:0007669"/>
    <property type="project" value="UniProtKB-KW"/>
</dbReference>
<evidence type="ECO:0000313" key="7">
    <source>
        <dbReference type="EMBL" id="GGO86501.1"/>
    </source>
</evidence>
<keyword evidence="1" id="KW-0805">Transcription regulation</keyword>
<dbReference type="SMART" id="SM00345">
    <property type="entry name" value="HTH_GNTR"/>
    <property type="match status" value="1"/>
</dbReference>
<sequence>MKLPTDDSRPPYLLAADVLRQEITSGRIKPGDRLPSARELEERFGIANMTVRSALRVLREEGLIYSVQGRGSYVRNAPEKAGGEIDTAAGPESANAATAEPGAEWSEVMDLLNTTLQQVKSLSDRVAEVESELTRIRRQEPR</sequence>